<dbReference type="EMBL" id="CR626927">
    <property type="protein sequence ID" value="CAH08606.1"/>
    <property type="molecule type" value="Genomic_DNA"/>
</dbReference>
<keyword evidence="2" id="KW-1185">Reference proteome</keyword>
<accession>Q5LBB4</accession>
<sequence length="78" mass="9008">MCKEKEFPMNFVPVKSIHLSLVEEKDKFFIIDEVSSKVLITFNNEINAQNAMKQITDNLSTTINHILTISQQNIQILE</sequence>
<dbReference type="KEGG" id="bfs:BF9343_2825"/>
<proteinExistence type="predicted"/>
<dbReference type="Proteomes" id="UP000006731">
    <property type="component" value="Chromosome"/>
</dbReference>
<dbReference type="HOGENOM" id="CLU_2614588_0_0_10"/>
<evidence type="ECO:0000313" key="2">
    <source>
        <dbReference type="Proteomes" id="UP000006731"/>
    </source>
</evidence>
<reference evidence="1 2" key="1">
    <citation type="journal article" date="2005" name="Science">
        <title>Extensive DNA inversions in the B. fragilis genome control variable gene expression.</title>
        <authorList>
            <person name="Cerdeno-Tarraga A.M."/>
            <person name="Patrick S."/>
            <person name="Crosmann L."/>
            <person name="Blakely G."/>
            <person name="Abratt V."/>
            <person name="Lennard N."/>
            <person name="Duerden B."/>
            <person name="Poxton I."/>
            <person name="Harris B."/>
            <person name="Quail M.A."/>
            <person name="Barron A."/>
            <person name="Clarck L."/>
            <person name="Corton C."/>
            <person name="Doggett J."/>
            <person name="Holden M.T.G."/>
            <person name="Larke N."/>
            <person name="Line A."/>
            <person name="Lord A."/>
            <person name="Norbertczak H."/>
            <person name="Ormond D."/>
            <person name="Price C."/>
            <person name="Rabbinowitsch E."/>
            <person name="Woodward J."/>
            <person name="Barrel B.G."/>
            <person name="Parkhill J."/>
        </authorList>
    </citation>
    <scope>NUCLEOTIDE SEQUENCE [LARGE SCALE GENOMIC DNA]</scope>
    <source>
        <strain evidence="2">ATCC 25285 / DSM 2151 / CCUG 4856 / JCM 11019 / LMG 10263 / NCTC 9343 / Onslow / VPI 2553 / EN-2</strain>
    </source>
</reference>
<protein>
    <submittedName>
        <fullName evidence="1">Uncharacterized protein</fullName>
    </submittedName>
</protein>
<dbReference type="RefSeq" id="WP_008660926.1">
    <property type="nucleotide sequence ID" value="NC_003228.3"/>
</dbReference>
<dbReference type="AlphaFoldDB" id="A0A380YQP7"/>
<dbReference type="GeneID" id="60369843"/>
<evidence type="ECO:0000313" key="1">
    <source>
        <dbReference type="EMBL" id="CAH08606.1"/>
    </source>
</evidence>
<organism evidence="1 2">
    <name type="scientific">Bacteroides fragilis (strain ATCC 25285 / DSM 2151 / CCUG 4856 / JCM 11019 / LMG 10263 / NCTC 9343 / Onslow / VPI 2553 / EN-2)</name>
    <dbReference type="NCBI Taxonomy" id="272559"/>
    <lineage>
        <taxon>Bacteria</taxon>
        <taxon>Pseudomonadati</taxon>
        <taxon>Bacteroidota</taxon>
        <taxon>Bacteroidia</taxon>
        <taxon>Bacteroidales</taxon>
        <taxon>Bacteroidaceae</taxon>
        <taxon>Bacteroides</taxon>
    </lineage>
</organism>
<name>A0A380YQP7_BACFN</name>
<gene>
    <name evidence="1" type="ORF">BF9343_2825</name>
</gene>
<accession>A0A380YQP7</accession>